<accession>A0A699T359</accession>
<evidence type="ECO:0000313" key="2">
    <source>
        <dbReference type="EMBL" id="GFD04852.1"/>
    </source>
</evidence>
<name>A0A699T359_TANCI</name>
<dbReference type="AlphaFoldDB" id="A0A699T359"/>
<protein>
    <submittedName>
        <fullName evidence="2">Reverse transcriptase domain-containing protein</fullName>
    </submittedName>
</protein>
<keyword evidence="2" id="KW-0548">Nucleotidyltransferase</keyword>
<dbReference type="GO" id="GO:0003964">
    <property type="term" value="F:RNA-directed DNA polymerase activity"/>
    <property type="evidence" value="ECO:0007669"/>
    <property type="project" value="UniProtKB-KW"/>
</dbReference>
<dbReference type="Gene3D" id="2.40.70.10">
    <property type="entry name" value="Acid Proteases"/>
    <property type="match status" value="1"/>
</dbReference>
<reference evidence="2" key="1">
    <citation type="journal article" date="2019" name="Sci. Rep.">
        <title>Draft genome of Tanacetum cinerariifolium, the natural source of mosquito coil.</title>
        <authorList>
            <person name="Yamashiro T."/>
            <person name="Shiraishi A."/>
            <person name="Satake H."/>
            <person name="Nakayama K."/>
        </authorList>
    </citation>
    <scope>NUCLEOTIDE SEQUENCE</scope>
</reference>
<dbReference type="InterPro" id="IPR021109">
    <property type="entry name" value="Peptidase_aspartic_dom_sf"/>
</dbReference>
<feature type="compositionally biased region" description="Polar residues" evidence="1">
    <location>
        <begin position="35"/>
        <end position="51"/>
    </location>
</feature>
<keyword evidence="2" id="KW-0695">RNA-directed DNA polymerase</keyword>
<dbReference type="EMBL" id="BKCJ011214439">
    <property type="protein sequence ID" value="GFD04852.1"/>
    <property type="molecule type" value="Genomic_DNA"/>
</dbReference>
<sequence length="227" mass="25235">TRSGVSYDGPQIPPSPSFLPKVVENKPEATMDTVHPTNNKSTEDVQPQVVQSEPPILNSEPVTSPISEPVITPVSAPKPNPKSSIPYPSRRNDKRNREKANNQIEKFDQIFKDMSFEISFADSLILMPKFASTLKALIENKEKLSEMARTSLNEHCSVVLLKKLPKKLRDPGKFLIPCDFLRMAECLALADLGASINLIPFSVWKRLSLPDLTPTCMTLELADHSIS</sequence>
<keyword evidence="2" id="KW-0808">Transferase</keyword>
<dbReference type="PANTHER" id="PTHR33067">
    <property type="entry name" value="RNA-DIRECTED DNA POLYMERASE-RELATED"/>
    <property type="match status" value="1"/>
</dbReference>
<comment type="caution">
    <text evidence="2">The sequence shown here is derived from an EMBL/GenBank/DDBJ whole genome shotgun (WGS) entry which is preliminary data.</text>
</comment>
<feature type="non-terminal residue" evidence="2">
    <location>
        <position position="227"/>
    </location>
</feature>
<dbReference type="PANTHER" id="PTHR33067:SF35">
    <property type="entry name" value="ASPARTIC PEPTIDASE DDI1-TYPE DOMAIN-CONTAINING PROTEIN"/>
    <property type="match status" value="1"/>
</dbReference>
<gene>
    <name evidence="2" type="ORF">Tci_876821</name>
</gene>
<feature type="non-terminal residue" evidence="2">
    <location>
        <position position="1"/>
    </location>
</feature>
<organism evidence="2">
    <name type="scientific">Tanacetum cinerariifolium</name>
    <name type="common">Dalmatian daisy</name>
    <name type="synonym">Chrysanthemum cinerariifolium</name>
    <dbReference type="NCBI Taxonomy" id="118510"/>
    <lineage>
        <taxon>Eukaryota</taxon>
        <taxon>Viridiplantae</taxon>
        <taxon>Streptophyta</taxon>
        <taxon>Embryophyta</taxon>
        <taxon>Tracheophyta</taxon>
        <taxon>Spermatophyta</taxon>
        <taxon>Magnoliopsida</taxon>
        <taxon>eudicotyledons</taxon>
        <taxon>Gunneridae</taxon>
        <taxon>Pentapetalae</taxon>
        <taxon>asterids</taxon>
        <taxon>campanulids</taxon>
        <taxon>Asterales</taxon>
        <taxon>Asteraceae</taxon>
        <taxon>Asteroideae</taxon>
        <taxon>Anthemideae</taxon>
        <taxon>Anthemidinae</taxon>
        <taxon>Tanacetum</taxon>
    </lineage>
</organism>
<proteinExistence type="predicted"/>
<feature type="region of interest" description="Disordered" evidence="1">
    <location>
        <begin position="1"/>
        <end position="98"/>
    </location>
</feature>
<evidence type="ECO:0000256" key="1">
    <source>
        <dbReference type="SAM" id="MobiDB-lite"/>
    </source>
</evidence>